<organism evidence="1 2">
    <name type="scientific">Trametes sanguinea</name>
    <dbReference type="NCBI Taxonomy" id="158606"/>
    <lineage>
        <taxon>Eukaryota</taxon>
        <taxon>Fungi</taxon>
        <taxon>Dikarya</taxon>
        <taxon>Basidiomycota</taxon>
        <taxon>Agaricomycotina</taxon>
        <taxon>Agaricomycetes</taxon>
        <taxon>Polyporales</taxon>
        <taxon>Polyporaceae</taxon>
        <taxon>Trametes</taxon>
    </lineage>
</organism>
<reference evidence="1" key="1">
    <citation type="submission" date="2022-08" db="EMBL/GenBank/DDBJ databases">
        <title>Genome Sequence of Pycnoporus sanguineus.</title>
        <authorList>
            <person name="Buettner E."/>
        </authorList>
    </citation>
    <scope>NUCLEOTIDE SEQUENCE</scope>
    <source>
        <strain evidence="1">CG-C14</strain>
    </source>
</reference>
<protein>
    <submittedName>
        <fullName evidence="1">Uncharacterized protein</fullName>
    </submittedName>
</protein>
<keyword evidence="2" id="KW-1185">Reference proteome</keyword>
<evidence type="ECO:0000313" key="2">
    <source>
        <dbReference type="Proteomes" id="UP001144978"/>
    </source>
</evidence>
<dbReference type="EMBL" id="JANSHE010006504">
    <property type="protein sequence ID" value="KAJ2966891.1"/>
    <property type="molecule type" value="Genomic_DNA"/>
</dbReference>
<sequence>MSSSMQEIQATTSADCDPQQQFTQQFQTPEQAQSPFSSLVSSSHSDPTALTQDPATHMHVSMPSLFPQHVDPSSAISLGMHLSMSSLPPSSEDLSSAMDVSAMYSMDPRLTSIDPVDPTHPLLSSPSATSASTNASHASSPALNGVAPSYSAGSSSLASALDGMGVARSRSGSAASPAHLTSSTSDLGFPSSGSGAPGSVHGSGFQFPPPGFEDPLQAQNDSMQDVPGGAHLLVLGDMLKKYVLLQLIRLNPGRCTDGLLCSCALRPLSGMAIYLLSIARTASTGSEACHMGQSGDAKEIVTLLKKNVLLVAELVSAMRLDDGSRASQPGSGPGSSTSSRNSGRRRCPSSRA</sequence>
<dbReference type="Proteomes" id="UP001144978">
    <property type="component" value="Unassembled WGS sequence"/>
</dbReference>
<gene>
    <name evidence="1" type="ORF">NUW54_g13675</name>
</gene>
<comment type="caution">
    <text evidence="1">The sequence shown here is derived from an EMBL/GenBank/DDBJ whole genome shotgun (WGS) entry which is preliminary data.</text>
</comment>
<accession>A0ACC1MKN6</accession>
<proteinExistence type="predicted"/>
<name>A0ACC1MKN6_9APHY</name>
<evidence type="ECO:0000313" key="1">
    <source>
        <dbReference type="EMBL" id="KAJ2966891.1"/>
    </source>
</evidence>